<organism evidence="1 2">
    <name type="scientific">Lasallia pustulata</name>
    <dbReference type="NCBI Taxonomy" id="136370"/>
    <lineage>
        <taxon>Eukaryota</taxon>
        <taxon>Fungi</taxon>
        <taxon>Dikarya</taxon>
        <taxon>Ascomycota</taxon>
        <taxon>Pezizomycotina</taxon>
        <taxon>Lecanoromycetes</taxon>
        <taxon>OSLEUM clade</taxon>
        <taxon>Umbilicariomycetidae</taxon>
        <taxon>Umbilicariales</taxon>
        <taxon>Umbilicariaceae</taxon>
        <taxon>Lasallia</taxon>
    </lineage>
</organism>
<protein>
    <submittedName>
        <fullName evidence="1">Uncharacterized protein</fullName>
    </submittedName>
</protein>
<comment type="caution">
    <text evidence="1">The sequence shown here is derived from an EMBL/GenBank/DDBJ whole genome shotgun (WGS) entry which is preliminary data.</text>
</comment>
<dbReference type="OrthoDB" id="529273at2759"/>
<accession>A0A5M8PEN2</accession>
<dbReference type="Proteomes" id="UP000324767">
    <property type="component" value="Unassembled WGS sequence"/>
</dbReference>
<dbReference type="AlphaFoldDB" id="A0A5M8PEN2"/>
<evidence type="ECO:0000313" key="2">
    <source>
        <dbReference type="Proteomes" id="UP000324767"/>
    </source>
</evidence>
<sequence length="103" mass="11075">MSIVGPSTAVALAAVADDTRYFYGFIGGSLFYADFNSSQCEATFSPTTFHDDIDSTGGLIYNAFMGVSFLSQILTTIYTGLLGDAFNLNIDAVQNREGHPNRT</sequence>
<name>A0A5M8PEN2_9LECA</name>
<reference evidence="1 2" key="1">
    <citation type="submission" date="2019-09" db="EMBL/GenBank/DDBJ databases">
        <title>The hologenome of the rock-dwelling lichen Lasallia pustulata.</title>
        <authorList>
            <person name="Greshake Tzovaras B."/>
            <person name="Segers F."/>
            <person name="Bicker A."/>
            <person name="Dal Grande F."/>
            <person name="Otte J."/>
            <person name="Hankeln T."/>
            <person name="Schmitt I."/>
            <person name="Ebersberger I."/>
        </authorList>
    </citation>
    <scope>NUCLEOTIDE SEQUENCE [LARGE SCALE GENOMIC DNA]</scope>
    <source>
        <strain evidence="1">A1-1</strain>
    </source>
</reference>
<dbReference type="EMBL" id="VXIT01000019">
    <property type="protein sequence ID" value="KAA6407162.1"/>
    <property type="molecule type" value="Genomic_DNA"/>
</dbReference>
<gene>
    <name evidence="1" type="ORF">FRX48_08963</name>
</gene>
<proteinExistence type="predicted"/>
<evidence type="ECO:0000313" key="1">
    <source>
        <dbReference type="EMBL" id="KAA6407162.1"/>
    </source>
</evidence>